<dbReference type="KEGG" id="ccha:ELD05_10075"/>
<proteinExistence type="predicted"/>
<feature type="domain" description="Bypass of forespore C C-terminal" evidence="1">
    <location>
        <begin position="127"/>
        <end position="188"/>
    </location>
</feature>
<dbReference type="AlphaFoldDB" id="A0A3T0D819"/>
<organism evidence="2 3">
    <name type="scientific">Caldicellulosiruptor changbaiensis</name>
    <dbReference type="NCBI Taxonomy" id="1222016"/>
    <lineage>
        <taxon>Bacteria</taxon>
        <taxon>Bacillati</taxon>
        <taxon>Bacillota</taxon>
        <taxon>Bacillota incertae sedis</taxon>
        <taxon>Caldicellulosiruptorales</taxon>
        <taxon>Caldicellulosiruptoraceae</taxon>
        <taxon>Caldicellulosiruptor</taxon>
    </lineage>
</organism>
<evidence type="ECO:0000313" key="2">
    <source>
        <dbReference type="EMBL" id="AZT90962.1"/>
    </source>
</evidence>
<evidence type="ECO:0000259" key="1">
    <source>
        <dbReference type="Pfam" id="PF08955"/>
    </source>
</evidence>
<dbReference type="InterPro" id="IPR015050">
    <property type="entry name" value="BofC_C"/>
</dbReference>
<sequence length="190" mass="21788">MKLYFRTAVLTAIIIFLFLISFVVGFTITIEKSKIKSKQQLKGKNITEIAYIKDSFPQRINEDTILVVRKYFKGCGHIIEEKSNISKEFVNMTKEDFKSLFSGWEIDAFNSKYVVISRTFEGYCSNHFIISIKDDRVAIFYSQPVDGDNLKLVTPISIDDLPEKEVEDLKKGIVVNSFEDAIKIVEDFGS</sequence>
<protein>
    <recommendedName>
        <fullName evidence="1">Bypass of forespore C C-terminal domain-containing protein</fullName>
    </recommendedName>
</protein>
<dbReference type="Proteomes" id="UP000282930">
    <property type="component" value="Chromosome"/>
</dbReference>
<accession>A0A3T0D819</accession>
<gene>
    <name evidence="2" type="ORF">ELD05_10075</name>
</gene>
<dbReference type="RefSeq" id="WP_011916525.1">
    <property type="nucleotide sequence ID" value="NZ_CP034791.1"/>
</dbReference>
<keyword evidence="3" id="KW-1185">Reference proteome</keyword>
<name>A0A3T0D819_9FIRM</name>
<dbReference type="Pfam" id="PF08955">
    <property type="entry name" value="BofC_C"/>
    <property type="match status" value="1"/>
</dbReference>
<evidence type="ECO:0000313" key="3">
    <source>
        <dbReference type="Proteomes" id="UP000282930"/>
    </source>
</evidence>
<dbReference type="EMBL" id="CP034791">
    <property type="protein sequence ID" value="AZT90962.1"/>
    <property type="molecule type" value="Genomic_DNA"/>
</dbReference>
<reference evidence="2 3" key="1">
    <citation type="submission" date="2018-12" db="EMBL/GenBank/DDBJ databases">
        <title>Genome sequence from the cellulolytic species, Caldicellulosiruptor changbaiensis.</title>
        <authorList>
            <person name="Blumer-Schuette S.E."/>
            <person name="Mendoza C."/>
        </authorList>
    </citation>
    <scope>NUCLEOTIDE SEQUENCE [LARGE SCALE GENOMIC DNA]</scope>
    <source>
        <strain evidence="2 3">CBS-Z</strain>
    </source>
</reference>